<dbReference type="Pfam" id="PF13408">
    <property type="entry name" value="Zn_ribbon_recom"/>
    <property type="match status" value="1"/>
</dbReference>
<dbReference type="AlphaFoldDB" id="A0A856MI83"/>
<dbReference type="SMART" id="SM00857">
    <property type="entry name" value="Resolvase"/>
    <property type="match status" value="1"/>
</dbReference>
<dbReference type="InterPro" id="IPR025827">
    <property type="entry name" value="Zn_ribbon_recom_dom"/>
</dbReference>
<sequence length="432" mass="49990">MKIFAYTYTNPILEPTPDPTTWGWELDFIYQDLGKRSQLQQLFNDCKTQPPDCLLIRRLEELGDTVEEVSSRLAELEAMGITLIAVEQGYNSSQQNPNLHAQLLKLLNEIQRQQHSRRIRQGHARNRLNAAPPPGRVPYGYRRGKAKYIIDRTTSPVVKDFFEHFLLYGSLRGAVRYLAKKYSKKISVTTGRRWLTNPVYRGDTAYQNGEIISNTHAPIITKEEAAQVDRLLRRNSRLPRRTASAPRSLAGLVVCQECQSHMSVTRVTMRNQDKEYLYLRPINCPKNPKCRALRYQEILEQTIQAVCRDLPLAVAGMNFPQLDAVKNSLTENITRHQEILNQLPSLLETGVLDAETAQLRAYKLRTEISTLQAKLATLPPVNLRSVAQAVSIQQFWLDLSETERRFYFREFIRHIEILRQDKEWKLQILFIF</sequence>
<dbReference type="InterPro" id="IPR038109">
    <property type="entry name" value="DNA_bind_recomb_sf"/>
</dbReference>
<protein>
    <submittedName>
        <fullName evidence="3">Recombinase family protein</fullName>
    </submittedName>
</protein>
<dbReference type="GO" id="GO:0003677">
    <property type="term" value="F:DNA binding"/>
    <property type="evidence" value="ECO:0007669"/>
    <property type="project" value="InterPro"/>
</dbReference>
<dbReference type="InterPro" id="IPR050639">
    <property type="entry name" value="SSR_resolvase"/>
</dbReference>
<evidence type="ECO:0000313" key="3">
    <source>
        <dbReference type="EMBL" id="QDL11065.1"/>
    </source>
</evidence>
<accession>A0A856MI83</accession>
<organism evidence="3 4">
    <name type="scientific">Brasilonema sennae CENA114</name>
    <dbReference type="NCBI Taxonomy" id="415709"/>
    <lineage>
        <taxon>Bacteria</taxon>
        <taxon>Bacillati</taxon>
        <taxon>Cyanobacteriota</taxon>
        <taxon>Cyanophyceae</taxon>
        <taxon>Nostocales</taxon>
        <taxon>Scytonemataceae</taxon>
        <taxon>Brasilonema</taxon>
        <taxon>Bromeliae group (in: Brasilonema)</taxon>
    </lineage>
</organism>
<dbReference type="InterPro" id="IPR036162">
    <property type="entry name" value="Resolvase-like_N_sf"/>
</dbReference>
<dbReference type="Pfam" id="PF07508">
    <property type="entry name" value="Recombinase"/>
    <property type="match status" value="1"/>
</dbReference>
<dbReference type="InterPro" id="IPR011109">
    <property type="entry name" value="DNA_bind_recombinase_dom"/>
</dbReference>
<evidence type="ECO:0000259" key="2">
    <source>
        <dbReference type="PROSITE" id="PS51737"/>
    </source>
</evidence>
<dbReference type="EMBL" id="CP030118">
    <property type="protein sequence ID" value="QDL11065.1"/>
    <property type="molecule type" value="Genomic_DNA"/>
</dbReference>
<dbReference type="Gene3D" id="3.90.1750.20">
    <property type="entry name" value="Putative Large Serine Recombinase, Chain B, Domain 2"/>
    <property type="match status" value="1"/>
</dbReference>
<dbReference type="Proteomes" id="UP000503129">
    <property type="component" value="Chromosome"/>
</dbReference>
<evidence type="ECO:0000256" key="1">
    <source>
        <dbReference type="ARBA" id="ARBA00009913"/>
    </source>
</evidence>
<dbReference type="RefSeq" id="WP_171977566.1">
    <property type="nucleotide sequence ID" value="NZ_CAWOXK010000001.1"/>
</dbReference>
<proteinExistence type="inferred from homology"/>
<dbReference type="GO" id="GO:0000150">
    <property type="term" value="F:DNA strand exchange activity"/>
    <property type="evidence" value="ECO:0007669"/>
    <property type="project" value="InterPro"/>
</dbReference>
<comment type="similarity">
    <text evidence="1">Belongs to the site-specific recombinase resolvase family.</text>
</comment>
<dbReference type="Gene3D" id="3.40.50.1390">
    <property type="entry name" value="Resolvase, N-terminal catalytic domain"/>
    <property type="match status" value="1"/>
</dbReference>
<dbReference type="PANTHER" id="PTHR30461">
    <property type="entry name" value="DNA-INVERTASE FROM LAMBDOID PROPHAGE"/>
    <property type="match status" value="1"/>
</dbReference>
<dbReference type="Pfam" id="PF00239">
    <property type="entry name" value="Resolvase"/>
    <property type="match status" value="1"/>
</dbReference>
<dbReference type="PROSITE" id="PS51737">
    <property type="entry name" value="RECOMBINASE_DNA_BIND"/>
    <property type="match status" value="1"/>
</dbReference>
<feature type="domain" description="Recombinase" evidence="2">
    <location>
        <begin position="138"/>
        <end position="238"/>
    </location>
</feature>
<dbReference type="InterPro" id="IPR006119">
    <property type="entry name" value="Resolv_N"/>
</dbReference>
<dbReference type="KEGG" id="bsen:DP114_27030"/>
<dbReference type="SUPFAM" id="SSF53041">
    <property type="entry name" value="Resolvase-like"/>
    <property type="match status" value="1"/>
</dbReference>
<keyword evidence="4" id="KW-1185">Reference proteome</keyword>
<name>A0A856MI83_9CYAN</name>
<evidence type="ECO:0000313" key="4">
    <source>
        <dbReference type="Proteomes" id="UP000503129"/>
    </source>
</evidence>
<reference evidence="3 4" key="1">
    <citation type="submission" date="2018-06" db="EMBL/GenBank/DDBJ databases">
        <title>Comparative genomics of Brasilonema spp. strains.</title>
        <authorList>
            <person name="Alvarenga D.O."/>
            <person name="Fiore M.F."/>
            <person name="Varani A.M."/>
        </authorList>
    </citation>
    <scope>NUCLEOTIDE SEQUENCE [LARGE SCALE GENOMIC DNA]</scope>
    <source>
        <strain evidence="3 4">CENA114</strain>
    </source>
</reference>
<dbReference type="PANTHER" id="PTHR30461:SF26">
    <property type="entry name" value="RESOLVASE HOMOLOG YNEB"/>
    <property type="match status" value="1"/>
</dbReference>
<gene>
    <name evidence="3" type="ORF">DP114_27030</name>
</gene>